<evidence type="ECO:0000313" key="1">
    <source>
        <dbReference type="EMBL" id="TWW58081.1"/>
    </source>
</evidence>
<dbReference type="EMBL" id="RHFK02000020">
    <property type="protein sequence ID" value="TWW58081.1"/>
    <property type="molecule type" value="Genomic_DNA"/>
</dbReference>
<dbReference type="SUPFAM" id="SSF48726">
    <property type="entry name" value="Immunoglobulin"/>
    <property type="match status" value="1"/>
</dbReference>
<evidence type="ECO:0000313" key="2">
    <source>
        <dbReference type="Proteomes" id="UP000324091"/>
    </source>
</evidence>
<dbReference type="InterPro" id="IPR036179">
    <property type="entry name" value="Ig-like_dom_sf"/>
</dbReference>
<comment type="caution">
    <text evidence="1">The sequence shown here is derived from an EMBL/GenBank/DDBJ whole genome shotgun (WGS) entry which is preliminary data.</text>
</comment>
<protein>
    <submittedName>
        <fullName evidence="1">Uncharacterized protein</fullName>
    </submittedName>
</protein>
<reference evidence="1 2" key="1">
    <citation type="submission" date="2019-04" db="EMBL/GenBank/DDBJ databases">
        <title>Chromosome genome assembly for Takifugu flavidus.</title>
        <authorList>
            <person name="Xiao S."/>
        </authorList>
    </citation>
    <scope>NUCLEOTIDE SEQUENCE [LARGE SCALE GENOMIC DNA]</scope>
    <source>
        <strain evidence="1">HTHZ2018</strain>
        <tissue evidence="1">Muscle</tissue>
    </source>
</reference>
<dbReference type="Gene3D" id="2.60.40.10">
    <property type="entry name" value="Immunoglobulins"/>
    <property type="match status" value="1"/>
</dbReference>
<accession>A0A5C6MVG1</accession>
<dbReference type="AlphaFoldDB" id="A0A5C6MVG1"/>
<name>A0A5C6MVG1_9TELE</name>
<proteinExistence type="predicted"/>
<gene>
    <name evidence="1" type="ORF">D4764_07G0008000</name>
</gene>
<sequence length="215" mass="23714">MSAGSDVISQPGITRVAFDGVGQEVNSVFTLNQRRRLCAALTQTDTSGICRPDHKVVCARHQATVLLGIMRDPFIPMQPGIVVMVAAHMMFNVQSQTEVTGFLGTNITLKFTFPADVSIQNNSHFVVHQNSKEQKKVAEYTQGNRGDVFEVHPENNSVLWHIIGVRLNDSGDYWASLVNKRVIKSNTVWVNVREAATNCIGNAINCECQRSLCGL</sequence>
<organism evidence="1 2">
    <name type="scientific">Takifugu flavidus</name>
    <name type="common">sansaifugu</name>
    <dbReference type="NCBI Taxonomy" id="433684"/>
    <lineage>
        <taxon>Eukaryota</taxon>
        <taxon>Metazoa</taxon>
        <taxon>Chordata</taxon>
        <taxon>Craniata</taxon>
        <taxon>Vertebrata</taxon>
        <taxon>Euteleostomi</taxon>
        <taxon>Actinopterygii</taxon>
        <taxon>Neopterygii</taxon>
        <taxon>Teleostei</taxon>
        <taxon>Neoteleostei</taxon>
        <taxon>Acanthomorphata</taxon>
        <taxon>Eupercaria</taxon>
        <taxon>Tetraodontiformes</taxon>
        <taxon>Tetradontoidea</taxon>
        <taxon>Tetraodontidae</taxon>
        <taxon>Takifugu</taxon>
    </lineage>
</organism>
<dbReference type="Proteomes" id="UP000324091">
    <property type="component" value="Chromosome 7"/>
</dbReference>
<keyword evidence="2" id="KW-1185">Reference proteome</keyword>
<dbReference type="InterPro" id="IPR013783">
    <property type="entry name" value="Ig-like_fold"/>
</dbReference>